<evidence type="ECO:0000313" key="2">
    <source>
        <dbReference type="EMBL" id="NLR66463.1"/>
    </source>
</evidence>
<dbReference type="Proteomes" id="UP000570474">
    <property type="component" value="Unassembled WGS sequence"/>
</dbReference>
<dbReference type="AlphaFoldDB" id="A0A847RTP2"/>
<gene>
    <name evidence="2" type="ORF">HGH92_19295</name>
</gene>
<proteinExistence type="predicted"/>
<name>A0A847RTP2_9BACT</name>
<protein>
    <recommendedName>
        <fullName evidence="4">Tetratricopeptide repeat protein</fullName>
    </recommendedName>
</protein>
<feature type="signal peptide" evidence="1">
    <location>
        <begin position="1"/>
        <end position="21"/>
    </location>
</feature>
<dbReference type="RefSeq" id="WP_168872388.1">
    <property type="nucleotide sequence ID" value="NZ_JABAIA010000002.1"/>
</dbReference>
<evidence type="ECO:0000313" key="3">
    <source>
        <dbReference type="Proteomes" id="UP000570474"/>
    </source>
</evidence>
<evidence type="ECO:0000256" key="1">
    <source>
        <dbReference type="SAM" id="SignalP"/>
    </source>
</evidence>
<comment type="caution">
    <text evidence="2">The sequence shown here is derived from an EMBL/GenBank/DDBJ whole genome shotgun (WGS) entry which is preliminary data.</text>
</comment>
<dbReference type="EMBL" id="JABAIA010000002">
    <property type="protein sequence ID" value="NLR66463.1"/>
    <property type="molecule type" value="Genomic_DNA"/>
</dbReference>
<evidence type="ECO:0008006" key="4">
    <source>
        <dbReference type="Google" id="ProtNLM"/>
    </source>
</evidence>
<sequence>MKNMFALWILLTMTISGYAQNTINCEEQLQLVLNKVKEEKDMSGVYNHVNTLKRLSGLCPGEWLPDYYIAYLDLKLVLSRNTDKPADLLLEAADKLAQLKGNAKANASEVYTLEGYYYYAMIAQDPAVNGQKYYREVVAGYEKAIRLDPSNPRPQLQLAIFQNLMAAFMKQTNNGFCDKLQQLEQTFRDFKPASAVAPAWGLPELLHVRQNNCH</sequence>
<keyword evidence="1" id="KW-0732">Signal</keyword>
<reference evidence="2 3" key="1">
    <citation type="submission" date="2020-04" db="EMBL/GenBank/DDBJ databases">
        <authorList>
            <person name="Yin C."/>
        </authorList>
    </citation>
    <scope>NUCLEOTIDE SEQUENCE [LARGE SCALE GENOMIC DNA]</scope>
    <source>
        <strain evidence="2 3">Ae27</strain>
    </source>
</reference>
<keyword evidence="3" id="KW-1185">Reference proteome</keyword>
<feature type="chain" id="PRO_5032862521" description="Tetratricopeptide repeat protein" evidence="1">
    <location>
        <begin position="22"/>
        <end position="214"/>
    </location>
</feature>
<organism evidence="2 3">
    <name type="scientific">Chitinophaga varians</name>
    <dbReference type="NCBI Taxonomy" id="2202339"/>
    <lineage>
        <taxon>Bacteria</taxon>
        <taxon>Pseudomonadati</taxon>
        <taxon>Bacteroidota</taxon>
        <taxon>Chitinophagia</taxon>
        <taxon>Chitinophagales</taxon>
        <taxon>Chitinophagaceae</taxon>
        <taxon>Chitinophaga</taxon>
    </lineage>
</organism>
<accession>A0A847RTP2</accession>